<protein>
    <submittedName>
        <fullName evidence="1">Uncharacterized protein</fullName>
    </submittedName>
</protein>
<proteinExistence type="predicted"/>
<dbReference type="EMBL" id="CM047583">
    <property type="protein sequence ID" value="KAI9913107.1"/>
    <property type="molecule type" value="Genomic_DNA"/>
</dbReference>
<organism evidence="1 2">
    <name type="scientific">Peronosclerospora sorghi</name>
    <dbReference type="NCBI Taxonomy" id="230839"/>
    <lineage>
        <taxon>Eukaryota</taxon>
        <taxon>Sar</taxon>
        <taxon>Stramenopiles</taxon>
        <taxon>Oomycota</taxon>
        <taxon>Peronosporomycetes</taxon>
        <taxon>Peronosporales</taxon>
        <taxon>Peronosporaceae</taxon>
        <taxon>Peronosclerospora</taxon>
    </lineage>
</organism>
<name>A0ACC0W3S5_9STRA</name>
<comment type="caution">
    <text evidence="1">The sequence shown here is derived from an EMBL/GenBank/DDBJ whole genome shotgun (WGS) entry which is preliminary data.</text>
</comment>
<accession>A0ACC0W3S5</accession>
<gene>
    <name evidence="1" type="ORF">PsorP6_004917</name>
</gene>
<evidence type="ECO:0000313" key="1">
    <source>
        <dbReference type="EMBL" id="KAI9913107.1"/>
    </source>
</evidence>
<keyword evidence="2" id="KW-1185">Reference proteome</keyword>
<evidence type="ECO:0000313" key="2">
    <source>
        <dbReference type="Proteomes" id="UP001163321"/>
    </source>
</evidence>
<sequence length="627" mass="71601">MVTETERTMQYQDELPSLPLPPLEQTIEQYVRSCEPLLTPTELEHTKAVCHDFLHGVGPQLQAILQERADSERNWIEEWWETFAYMQPRYPSAININWYGVLPGNWGPRDMSQCEAASIFTHAILKFRKNLLAYVGNSSMLLVEEHALTKEKYPPEKMMGRPLCMFTYTRMFNTCVIPGEECDEMVSYPHDAKHILALRNNCMWVIQVLDDNNEEIPLADLVRQFELVREEATGLFDLERYPPVSVLTSENRTNWAKARNHILSLDDINKHSLDLIERCLFCVALDESSASTYDEIARNCLLGDGRNRWYDKPFTLIIHENARGGINGQHAWADALVVVRLFDYCIKYVNENFKAMFANRADLKPRLNLQPKRLDWVLDNAAYTAIECASAAVGKLIHNSDIATMQFNHYGSAFLKRYKLTPDFFMQMAIQLAHYKMHQRVPAVYETAHTRMFYHGRTETIRSLSTESLAFVKTMESNASDGTKWDSLRAAIETHKETLKKCLTGDGIDRHLMGLQIVGEMSGITPKPSLFTDRAFELSKKFLISTSNISGGPGSSPIWGGFSAMYNEGYGVCYALQPDRINVSITCYHVCPETSANEFKRHLETALLDMVDLCLTRNVIYVGSSKM</sequence>
<reference evidence="1 2" key="1">
    <citation type="journal article" date="2022" name="bioRxiv">
        <title>The genome of the oomycete Peronosclerospora sorghi, a cosmopolitan pathogen of maize and sorghum, is inflated with dispersed pseudogenes.</title>
        <authorList>
            <person name="Fletcher K."/>
            <person name="Martin F."/>
            <person name="Isakeit T."/>
            <person name="Cavanaugh K."/>
            <person name="Magill C."/>
            <person name="Michelmore R."/>
        </authorList>
    </citation>
    <scope>NUCLEOTIDE SEQUENCE [LARGE SCALE GENOMIC DNA]</scope>
    <source>
        <strain evidence="1">P6</strain>
    </source>
</reference>
<dbReference type="Proteomes" id="UP001163321">
    <property type="component" value="Chromosome 4"/>
</dbReference>